<protein>
    <submittedName>
        <fullName evidence="2">Uncharacterized protein</fullName>
    </submittedName>
</protein>
<dbReference type="OrthoDB" id="199913at2759"/>
<reference evidence="2 3" key="1">
    <citation type="journal article" date="2019" name="Commun. Biol.">
        <title>The bagworm genome reveals a unique fibroin gene that provides high tensile strength.</title>
        <authorList>
            <person name="Kono N."/>
            <person name="Nakamura H."/>
            <person name="Ohtoshi R."/>
            <person name="Tomita M."/>
            <person name="Numata K."/>
            <person name="Arakawa K."/>
        </authorList>
    </citation>
    <scope>NUCLEOTIDE SEQUENCE [LARGE SCALE GENOMIC DNA]</scope>
</reference>
<comment type="caution">
    <text evidence="2">The sequence shown here is derived from an EMBL/GenBank/DDBJ whole genome shotgun (WGS) entry which is preliminary data.</text>
</comment>
<feature type="compositionally biased region" description="Polar residues" evidence="1">
    <location>
        <begin position="24"/>
        <end position="33"/>
    </location>
</feature>
<dbReference type="EMBL" id="BGZK01000550">
    <property type="protein sequence ID" value="GBP49660.1"/>
    <property type="molecule type" value="Genomic_DNA"/>
</dbReference>
<evidence type="ECO:0000313" key="3">
    <source>
        <dbReference type="Proteomes" id="UP000299102"/>
    </source>
</evidence>
<sequence length="106" mass="12090">MHWRGGVVIEREGMRERKEREETTLSPGTQGQASRKVRRQENKPQSLRDLYNTTSCIPPPFRCPHPRMQMFCIRDEQSSVGSFKAEVASLSHPVLSESQTGFTSDP</sequence>
<evidence type="ECO:0000256" key="1">
    <source>
        <dbReference type="SAM" id="MobiDB-lite"/>
    </source>
</evidence>
<organism evidence="2 3">
    <name type="scientific">Eumeta variegata</name>
    <name type="common">Bagworm moth</name>
    <name type="synonym">Eumeta japonica</name>
    <dbReference type="NCBI Taxonomy" id="151549"/>
    <lineage>
        <taxon>Eukaryota</taxon>
        <taxon>Metazoa</taxon>
        <taxon>Ecdysozoa</taxon>
        <taxon>Arthropoda</taxon>
        <taxon>Hexapoda</taxon>
        <taxon>Insecta</taxon>
        <taxon>Pterygota</taxon>
        <taxon>Neoptera</taxon>
        <taxon>Endopterygota</taxon>
        <taxon>Lepidoptera</taxon>
        <taxon>Glossata</taxon>
        <taxon>Ditrysia</taxon>
        <taxon>Tineoidea</taxon>
        <taxon>Psychidae</taxon>
        <taxon>Oiketicinae</taxon>
        <taxon>Eumeta</taxon>
    </lineage>
</organism>
<dbReference type="AlphaFoldDB" id="A0A4C1WFQ1"/>
<proteinExistence type="predicted"/>
<feature type="region of interest" description="Disordered" evidence="1">
    <location>
        <begin position="1"/>
        <end position="55"/>
    </location>
</feature>
<gene>
    <name evidence="2" type="ORF">EVAR_33293_1</name>
</gene>
<feature type="compositionally biased region" description="Basic and acidic residues" evidence="1">
    <location>
        <begin position="9"/>
        <end position="23"/>
    </location>
</feature>
<evidence type="ECO:0000313" key="2">
    <source>
        <dbReference type="EMBL" id="GBP49660.1"/>
    </source>
</evidence>
<keyword evidence="3" id="KW-1185">Reference proteome</keyword>
<name>A0A4C1WFQ1_EUMVA</name>
<dbReference type="Proteomes" id="UP000299102">
    <property type="component" value="Unassembled WGS sequence"/>
</dbReference>
<accession>A0A4C1WFQ1</accession>